<dbReference type="InterPro" id="IPR045274">
    <property type="entry name" value="WAK-like"/>
</dbReference>
<name>A0A2G2ZRH4_CAPAN</name>
<protein>
    <recommendedName>
        <fullName evidence="3">Protein kinase domain-containing protein</fullName>
    </recommendedName>
</protein>
<dbReference type="PANTHER" id="PTHR27005:SF460">
    <property type="entry name" value="NON-FUNCTIONAL PSEUDOKINASE ZED1-LIKE"/>
    <property type="match status" value="1"/>
</dbReference>
<dbReference type="PANTHER" id="PTHR27005">
    <property type="entry name" value="WALL-ASSOCIATED RECEPTOR KINASE-LIKE 21"/>
    <property type="match status" value="1"/>
</dbReference>
<evidence type="ECO:0000256" key="1">
    <source>
        <dbReference type="ARBA" id="ARBA00022741"/>
    </source>
</evidence>
<dbReference type="OMA" id="GKNELHM"/>
<dbReference type="GO" id="GO:0005886">
    <property type="term" value="C:plasma membrane"/>
    <property type="evidence" value="ECO:0000318"/>
    <property type="project" value="GO_Central"/>
</dbReference>
<dbReference type="EMBL" id="AYRZ02000004">
    <property type="protein sequence ID" value="PHT84557.1"/>
    <property type="molecule type" value="Genomic_DNA"/>
</dbReference>
<reference evidence="4 5" key="1">
    <citation type="journal article" date="2014" name="Nat. Genet.">
        <title>Genome sequence of the hot pepper provides insights into the evolution of pungency in Capsicum species.</title>
        <authorList>
            <person name="Kim S."/>
            <person name="Park M."/>
            <person name="Yeom S.I."/>
            <person name="Kim Y.M."/>
            <person name="Lee J.M."/>
            <person name="Lee H.A."/>
            <person name="Seo E."/>
            <person name="Choi J."/>
            <person name="Cheong K."/>
            <person name="Kim K.T."/>
            <person name="Jung K."/>
            <person name="Lee G.W."/>
            <person name="Oh S.K."/>
            <person name="Bae C."/>
            <person name="Kim S.B."/>
            <person name="Lee H.Y."/>
            <person name="Kim S.Y."/>
            <person name="Kim M.S."/>
            <person name="Kang B.C."/>
            <person name="Jo Y.D."/>
            <person name="Yang H.B."/>
            <person name="Jeong H.J."/>
            <person name="Kang W.H."/>
            <person name="Kwon J.K."/>
            <person name="Shin C."/>
            <person name="Lim J.Y."/>
            <person name="Park J.H."/>
            <person name="Huh J.H."/>
            <person name="Kim J.S."/>
            <person name="Kim B.D."/>
            <person name="Cohen O."/>
            <person name="Paran I."/>
            <person name="Suh M.C."/>
            <person name="Lee S.B."/>
            <person name="Kim Y.K."/>
            <person name="Shin Y."/>
            <person name="Noh S.J."/>
            <person name="Park J."/>
            <person name="Seo Y.S."/>
            <person name="Kwon S.Y."/>
            <person name="Kim H.A."/>
            <person name="Park J.M."/>
            <person name="Kim H.J."/>
            <person name="Choi S.B."/>
            <person name="Bosland P.W."/>
            <person name="Reeves G."/>
            <person name="Jo S.H."/>
            <person name="Lee B.W."/>
            <person name="Cho H.T."/>
            <person name="Choi H.S."/>
            <person name="Lee M.S."/>
            <person name="Yu Y."/>
            <person name="Do Choi Y."/>
            <person name="Park B.S."/>
            <person name="van Deynze A."/>
            <person name="Ashrafi H."/>
            <person name="Hill T."/>
            <person name="Kim W.T."/>
            <person name="Pai H.S."/>
            <person name="Ahn H.K."/>
            <person name="Yeam I."/>
            <person name="Giovannoni J.J."/>
            <person name="Rose J.K."/>
            <person name="Sorensen I."/>
            <person name="Lee S.J."/>
            <person name="Kim R.W."/>
            <person name="Choi I.Y."/>
            <person name="Choi B.S."/>
            <person name="Lim J.S."/>
            <person name="Lee Y.H."/>
            <person name="Choi D."/>
        </authorList>
    </citation>
    <scope>NUCLEOTIDE SEQUENCE [LARGE SCALE GENOMIC DNA]</scope>
    <source>
        <strain evidence="5">cv. CM334</strain>
    </source>
</reference>
<reference evidence="4 5" key="2">
    <citation type="journal article" date="2017" name="Genome Biol.">
        <title>New reference genome sequences of hot pepper reveal the massive evolution of plant disease-resistance genes by retroduplication.</title>
        <authorList>
            <person name="Kim S."/>
            <person name="Park J."/>
            <person name="Yeom S.I."/>
            <person name="Kim Y.M."/>
            <person name="Seo E."/>
            <person name="Kim K.T."/>
            <person name="Kim M.S."/>
            <person name="Lee J.M."/>
            <person name="Cheong K."/>
            <person name="Shin H.S."/>
            <person name="Kim S.B."/>
            <person name="Han K."/>
            <person name="Lee J."/>
            <person name="Park M."/>
            <person name="Lee H.A."/>
            <person name="Lee H.Y."/>
            <person name="Lee Y."/>
            <person name="Oh S."/>
            <person name="Lee J.H."/>
            <person name="Choi E."/>
            <person name="Choi E."/>
            <person name="Lee S.E."/>
            <person name="Jeon J."/>
            <person name="Kim H."/>
            <person name="Choi G."/>
            <person name="Song H."/>
            <person name="Lee J."/>
            <person name="Lee S.C."/>
            <person name="Kwon J.K."/>
            <person name="Lee H.Y."/>
            <person name="Koo N."/>
            <person name="Hong Y."/>
            <person name="Kim R.W."/>
            <person name="Kang W.H."/>
            <person name="Huh J.H."/>
            <person name="Kang B.C."/>
            <person name="Yang T.J."/>
            <person name="Lee Y.H."/>
            <person name="Bennetzen J.L."/>
            <person name="Choi D."/>
        </authorList>
    </citation>
    <scope>NUCLEOTIDE SEQUENCE [LARGE SCALE GENOMIC DNA]</scope>
    <source>
        <strain evidence="5">cv. CM334</strain>
    </source>
</reference>
<keyword evidence="5" id="KW-1185">Reference proteome</keyword>
<feature type="domain" description="Protein kinase" evidence="3">
    <location>
        <begin position="1"/>
        <end position="278"/>
    </location>
</feature>
<dbReference type="AlphaFoldDB" id="A0A2G2ZRH4"/>
<gene>
    <name evidence="4" type="ORF">T459_13000</name>
</gene>
<evidence type="ECO:0000259" key="3">
    <source>
        <dbReference type="PROSITE" id="PS50011"/>
    </source>
</evidence>
<dbReference type="Gene3D" id="1.10.510.10">
    <property type="entry name" value="Transferase(Phosphotransferase) domain 1"/>
    <property type="match status" value="1"/>
</dbReference>
<dbReference type="Proteomes" id="UP000222542">
    <property type="component" value="Unassembled WGS sequence"/>
</dbReference>
<evidence type="ECO:0000313" key="5">
    <source>
        <dbReference type="Proteomes" id="UP000222542"/>
    </source>
</evidence>
<dbReference type="GO" id="GO:0007166">
    <property type="term" value="P:cell surface receptor signaling pathway"/>
    <property type="evidence" value="ECO:0000318"/>
    <property type="project" value="GO_Central"/>
</dbReference>
<dbReference type="Gramene" id="PHT84557">
    <property type="protein sequence ID" value="PHT84557"/>
    <property type="gene ID" value="T459_13000"/>
</dbReference>
<evidence type="ECO:0000313" key="4">
    <source>
        <dbReference type="EMBL" id="PHT84557.1"/>
    </source>
</evidence>
<dbReference type="GO" id="GO:0004672">
    <property type="term" value="F:protein kinase activity"/>
    <property type="evidence" value="ECO:0007669"/>
    <property type="project" value="InterPro"/>
</dbReference>
<dbReference type="InterPro" id="IPR000719">
    <property type="entry name" value="Prot_kinase_dom"/>
</dbReference>
<dbReference type="Pfam" id="PF00069">
    <property type="entry name" value="Pkinase"/>
    <property type="match status" value="1"/>
</dbReference>
<keyword evidence="2" id="KW-0067">ATP-binding</keyword>
<proteinExistence type="predicted"/>
<sequence>MVKGLLDKRSILVNFTYCNFDRKFSDVCRDIAITSQMSHLKNVLKIIGCCLEYGEPVMVYEYVEDAITLDDLLSNNGYARNSSIPWESRLRIANEIASVIVFLHSEFTTPIIFRDLHSQKVLIDQSSGVSKLYDFSFSVPLPPGELEVEAQDGVRGTCGHPDPEYCCSGIVTQKTDVYSFGNVLLQLLTGKNAYVRNGAIIKFGETYLESNMEECNVMDIADPDILAGERGIHEIRQQLEDYFDLVKRCTVTKGDDRPYMIYVARELRRMEKCFHALSTPVLN</sequence>
<dbReference type="InterPro" id="IPR011009">
    <property type="entry name" value="Kinase-like_dom_sf"/>
</dbReference>
<dbReference type="GO" id="GO:0005524">
    <property type="term" value="F:ATP binding"/>
    <property type="evidence" value="ECO:0007669"/>
    <property type="project" value="UniProtKB-KW"/>
</dbReference>
<accession>A0A2G2ZRH4</accession>
<keyword evidence="1" id="KW-0547">Nucleotide-binding</keyword>
<evidence type="ECO:0000256" key="2">
    <source>
        <dbReference type="ARBA" id="ARBA00022840"/>
    </source>
</evidence>
<dbReference type="PROSITE" id="PS50011">
    <property type="entry name" value="PROTEIN_KINASE_DOM"/>
    <property type="match status" value="1"/>
</dbReference>
<organism evidence="4 5">
    <name type="scientific">Capsicum annuum</name>
    <name type="common">Capsicum pepper</name>
    <dbReference type="NCBI Taxonomy" id="4072"/>
    <lineage>
        <taxon>Eukaryota</taxon>
        <taxon>Viridiplantae</taxon>
        <taxon>Streptophyta</taxon>
        <taxon>Embryophyta</taxon>
        <taxon>Tracheophyta</taxon>
        <taxon>Spermatophyta</taxon>
        <taxon>Magnoliopsida</taxon>
        <taxon>eudicotyledons</taxon>
        <taxon>Gunneridae</taxon>
        <taxon>Pentapetalae</taxon>
        <taxon>asterids</taxon>
        <taxon>lamiids</taxon>
        <taxon>Solanales</taxon>
        <taxon>Solanaceae</taxon>
        <taxon>Solanoideae</taxon>
        <taxon>Capsiceae</taxon>
        <taxon>Capsicum</taxon>
    </lineage>
</organism>
<comment type="caution">
    <text evidence="4">The sequence shown here is derived from an EMBL/GenBank/DDBJ whole genome shotgun (WGS) entry which is preliminary data.</text>
</comment>
<dbReference type="SUPFAM" id="SSF56112">
    <property type="entry name" value="Protein kinase-like (PK-like)"/>
    <property type="match status" value="1"/>
</dbReference>